<keyword evidence="2" id="KW-0812">Transmembrane</keyword>
<evidence type="ECO:0000256" key="2">
    <source>
        <dbReference type="SAM" id="Phobius"/>
    </source>
</evidence>
<protein>
    <submittedName>
        <fullName evidence="3">SFRICE_021030</fullName>
    </submittedName>
</protein>
<dbReference type="AlphaFoldDB" id="A0A2H1V2U9"/>
<proteinExistence type="predicted"/>
<accession>A0A2H1V2U9</accession>
<feature type="region of interest" description="Disordered" evidence="1">
    <location>
        <begin position="53"/>
        <end position="90"/>
    </location>
</feature>
<evidence type="ECO:0000313" key="3">
    <source>
        <dbReference type="EMBL" id="SOQ35170.1"/>
    </source>
</evidence>
<name>A0A2H1V2U9_SPOFR</name>
<feature type="transmembrane region" description="Helical" evidence="2">
    <location>
        <begin position="25"/>
        <end position="46"/>
    </location>
</feature>
<keyword evidence="2" id="KW-0472">Membrane</keyword>
<gene>
    <name evidence="3" type="ORF">SFRICE_021030</name>
</gene>
<keyword evidence="2" id="KW-1133">Transmembrane helix</keyword>
<evidence type="ECO:0000256" key="1">
    <source>
        <dbReference type="SAM" id="MobiDB-lite"/>
    </source>
</evidence>
<organism evidence="3">
    <name type="scientific">Spodoptera frugiperda</name>
    <name type="common">Fall armyworm</name>
    <dbReference type="NCBI Taxonomy" id="7108"/>
    <lineage>
        <taxon>Eukaryota</taxon>
        <taxon>Metazoa</taxon>
        <taxon>Ecdysozoa</taxon>
        <taxon>Arthropoda</taxon>
        <taxon>Hexapoda</taxon>
        <taxon>Insecta</taxon>
        <taxon>Pterygota</taxon>
        <taxon>Neoptera</taxon>
        <taxon>Endopterygota</taxon>
        <taxon>Lepidoptera</taxon>
        <taxon>Glossata</taxon>
        <taxon>Ditrysia</taxon>
        <taxon>Noctuoidea</taxon>
        <taxon>Noctuidae</taxon>
        <taxon>Amphipyrinae</taxon>
        <taxon>Spodoptera</taxon>
    </lineage>
</organism>
<sequence>MAPSAWAGSTVRVTQALRSKLHYKFHNFTGILLVFCIIPSLAYFLYPGCENTAERSPGTPNSLSNCRGDGLTHVPPSTARDELSVGELCL</sequence>
<reference evidence="3" key="1">
    <citation type="submission" date="2016-07" db="EMBL/GenBank/DDBJ databases">
        <authorList>
            <person name="Bretaudeau A."/>
        </authorList>
    </citation>
    <scope>NUCLEOTIDE SEQUENCE</scope>
    <source>
        <strain evidence="3">Rice</strain>
        <tissue evidence="3">Whole body</tissue>
    </source>
</reference>
<dbReference type="EMBL" id="ODYU01000425">
    <property type="protein sequence ID" value="SOQ35170.1"/>
    <property type="molecule type" value="Genomic_DNA"/>
</dbReference>